<dbReference type="STRING" id="6689.A0A423TM60"/>
<comment type="caution">
    <text evidence="9">The sequence shown here is derived from an EMBL/GenBank/DDBJ whole genome shotgun (WGS) entry which is preliminary data.</text>
</comment>
<dbReference type="PRINTS" id="PR00320">
    <property type="entry name" value="GPROTEINBRPT"/>
</dbReference>
<protein>
    <recommendedName>
        <fullName evidence="6">WD repeat domain-containing protein 83</fullName>
    </recommendedName>
    <alternativeName>
        <fullName evidence="7">Mitogen-activated protein kinase organizer 1</fullName>
    </alternativeName>
</protein>
<reference evidence="9 10" key="1">
    <citation type="submission" date="2018-04" db="EMBL/GenBank/DDBJ databases">
        <authorList>
            <person name="Zhang X."/>
            <person name="Yuan J."/>
            <person name="Li F."/>
            <person name="Xiang J."/>
        </authorList>
    </citation>
    <scope>NUCLEOTIDE SEQUENCE [LARGE SCALE GENOMIC DNA]</scope>
    <source>
        <tissue evidence="9">Muscle</tissue>
    </source>
</reference>
<dbReference type="GO" id="GO:0005737">
    <property type="term" value="C:cytoplasm"/>
    <property type="evidence" value="ECO:0007669"/>
    <property type="project" value="UniProtKB-SubCell"/>
</dbReference>
<dbReference type="InterPro" id="IPR020472">
    <property type="entry name" value="WD40_PAC1"/>
</dbReference>
<dbReference type="Gene3D" id="2.130.10.10">
    <property type="entry name" value="YVTN repeat-like/Quinoprotein amine dehydrogenase"/>
    <property type="match status" value="1"/>
</dbReference>
<dbReference type="Pfam" id="PF00400">
    <property type="entry name" value="WD40"/>
    <property type="match status" value="4"/>
</dbReference>
<dbReference type="SUPFAM" id="SSF50978">
    <property type="entry name" value="WD40 repeat-like"/>
    <property type="match status" value="1"/>
</dbReference>
<evidence type="ECO:0000256" key="5">
    <source>
        <dbReference type="ARBA" id="ARBA00038145"/>
    </source>
</evidence>
<keyword evidence="2" id="KW-0963">Cytoplasm</keyword>
<feature type="repeat" description="WD" evidence="8">
    <location>
        <begin position="99"/>
        <end position="140"/>
    </location>
</feature>
<dbReference type="InterPro" id="IPR019775">
    <property type="entry name" value="WD40_repeat_CS"/>
</dbReference>
<evidence type="ECO:0000256" key="2">
    <source>
        <dbReference type="ARBA" id="ARBA00022490"/>
    </source>
</evidence>
<dbReference type="PANTHER" id="PTHR22842">
    <property type="entry name" value="WD40 REPEAT PROTEIN"/>
    <property type="match status" value="1"/>
</dbReference>
<comment type="similarity">
    <text evidence="5">Belongs to the WD repeat MORG1 family.</text>
</comment>
<evidence type="ECO:0000256" key="6">
    <source>
        <dbReference type="ARBA" id="ARBA00040453"/>
    </source>
</evidence>
<evidence type="ECO:0000256" key="8">
    <source>
        <dbReference type="PROSITE-ProRule" id="PRU00221"/>
    </source>
</evidence>
<dbReference type="PROSITE" id="PS50082">
    <property type="entry name" value="WD_REPEATS_2"/>
    <property type="match status" value="3"/>
</dbReference>
<keyword evidence="10" id="KW-1185">Reference proteome</keyword>
<evidence type="ECO:0000256" key="4">
    <source>
        <dbReference type="ARBA" id="ARBA00022737"/>
    </source>
</evidence>
<dbReference type="FunFam" id="2.130.10.10:FF:000273">
    <property type="entry name" value="WD repeat domain-containing protein 83"/>
    <property type="match status" value="1"/>
</dbReference>
<proteinExistence type="inferred from homology"/>
<reference evidence="9 10" key="2">
    <citation type="submission" date="2019-01" db="EMBL/GenBank/DDBJ databases">
        <title>The decoding of complex shrimp genome reveals the adaptation for benthos swimmer, frequently molting mechanism and breeding impact on genome.</title>
        <authorList>
            <person name="Sun Y."/>
            <person name="Gao Y."/>
            <person name="Yu Y."/>
        </authorList>
    </citation>
    <scope>NUCLEOTIDE SEQUENCE [LARGE SCALE GENOMIC DNA]</scope>
    <source>
        <tissue evidence="9">Muscle</tissue>
    </source>
</reference>
<dbReference type="InterPro" id="IPR001680">
    <property type="entry name" value="WD40_rpt"/>
</dbReference>
<dbReference type="GO" id="GO:0000398">
    <property type="term" value="P:mRNA splicing, via spliceosome"/>
    <property type="evidence" value="ECO:0007669"/>
    <property type="project" value="TreeGrafter"/>
</dbReference>
<dbReference type="PROSITE" id="PS00678">
    <property type="entry name" value="WD_REPEATS_1"/>
    <property type="match status" value="2"/>
</dbReference>
<evidence type="ECO:0000256" key="3">
    <source>
        <dbReference type="ARBA" id="ARBA00022574"/>
    </source>
</evidence>
<evidence type="ECO:0000313" key="10">
    <source>
        <dbReference type="Proteomes" id="UP000283509"/>
    </source>
</evidence>
<feature type="repeat" description="WD" evidence="8">
    <location>
        <begin position="57"/>
        <end position="98"/>
    </location>
</feature>
<dbReference type="OrthoDB" id="71437at2759"/>
<evidence type="ECO:0000256" key="7">
    <source>
        <dbReference type="ARBA" id="ARBA00042222"/>
    </source>
</evidence>
<dbReference type="InterPro" id="IPR051980">
    <property type="entry name" value="WD_repeat_MORG1"/>
</dbReference>
<evidence type="ECO:0000313" key="9">
    <source>
        <dbReference type="EMBL" id="ROT77535.1"/>
    </source>
</evidence>
<organism evidence="9 10">
    <name type="scientific">Penaeus vannamei</name>
    <name type="common">Whiteleg shrimp</name>
    <name type="synonym">Litopenaeus vannamei</name>
    <dbReference type="NCBI Taxonomy" id="6689"/>
    <lineage>
        <taxon>Eukaryota</taxon>
        <taxon>Metazoa</taxon>
        <taxon>Ecdysozoa</taxon>
        <taxon>Arthropoda</taxon>
        <taxon>Crustacea</taxon>
        <taxon>Multicrustacea</taxon>
        <taxon>Malacostraca</taxon>
        <taxon>Eumalacostraca</taxon>
        <taxon>Eucarida</taxon>
        <taxon>Decapoda</taxon>
        <taxon>Dendrobranchiata</taxon>
        <taxon>Penaeoidea</taxon>
        <taxon>Penaeidae</taxon>
        <taxon>Penaeus</taxon>
    </lineage>
</organism>
<sequence length="309" mass="34110">MAPLEGVPCQLVRIMECKQGAVRAVRFNVDGEYCMSCGSDKSVKLWNPHKGTLLHTYAGHGYEVLDARGSSDNSLIGSCGLDKSVMMWNVGTGECLRKFRGHAARVNCVCFNEESTVIFSGSMDGSVRVWDLRSRRNEPIQVLDEAKDAVMTVSVSAHEILTSSLDCYTRVYDLRNGKLMSNCIGESVTCATFSGDGQCILASTMGSSLRLMDKETGELLSHYTGHSSKDYKVESCFTSSDTHVMSGSEDGYVYCWDLVKGTLYLKLEHKGSRVVHSLSPHPTESYLLTATLGQMWFWSAEPQEEQENA</sequence>
<dbReference type="EMBL" id="QCYY01001512">
    <property type="protein sequence ID" value="ROT77535.1"/>
    <property type="molecule type" value="Genomic_DNA"/>
</dbReference>
<dbReference type="PANTHER" id="PTHR22842:SF3">
    <property type="entry name" value="WD REPEAT DOMAIN-CONTAINING PROTEIN 83"/>
    <property type="match status" value="1"/>
</dbReference>
<accession>A0A423TM60</accession>
<dbReference type="CDD" id="cd00200">
    <property type="entry name" value="WD40"/>
    <property type="match status" value="1"/>
</dbReference>
<dbReference type="InterPro" id="IPR015943">
    <property type="entry name" value="WD40/YVTN_repeat-like_dom_sf"/>
</dbReference>
<dbReference type="SMART" id="SM00320">
    <property type="entry name" value="WD40"/>
    <property type="match status" value="7"/>
</dbReference>
<dbReference type="Proteomes" id="UP000283509">
    <property type="component" value="Unassembled WGS sequence"/>
</dbReference>
<dbReference type="AlphaFoldDB" id="A0A423TM60"/>
<evidence type="ECO:0000256" key="1">
    <source>
        <dbReference type="ARBA" id="ARBA00004496"/>
    </source>
</evidence>
<dbReference type="InterPro" id="IPR036322">
    <property type="entry name" value="WD40_repeat_dom_sf"/>
</dbReference>
<dbReference type="GO" id="GO:0071013">
    <property type="term" value="C:catalytic step 2 spliceosome"/>
    <property type="evidence" value="ECO:0007669"/>
    <property type="project" value="TreeGrafter"/>
</dbReference>
<gene>
    <name evidence="9" type="ORF">C7M84_003818</name>
</gene>
<keyword evidence="3 8" id="KW-0853">WD repeat</keyword>
<keyword evidence="4" id="KW-0677">Repeat</keyword>
<comment type="subcellular location">
    <subcellularLocation>
        <location evidence="1">Cytoplasm</location>
    </subcellularLocation>
</comment>
<feature type="repeat" description="WD" evidence="8">
    <location>
        <begin position="15"/>
        <end position="56"/>
    </location>
</feature>
<name>A0A423TM60_PENVA</name>
<dbReference type="PROSITE" id="PS50294">
    <property type="entry name" value="WD_REPEATS_REGION"/>
    <property type="match status" value="1"/>
</dbReference>